<keyword evidence="2" id="KW-1185">Reference proteome</keyword>
<dbReference type="OrthoDB" id="2507752at2759"/>
<comment type="caution">
    <text evidence="1">The sequence shown here is derived from an EMBL/GenBank/DDBJ whole genome shotgun (WGS) entry which is preliminary data.</text>
</comment>
<accession>A0A0L6VG11</accession>
<reference evidence="1 2" key="1">
    <citation type="submission" date="2015-08" db="EMBL/GenBank/DDBJ databases">
        <title>Next Generation Sequencing and Analysis of the Genome of Puccinia sorghi L Schw, the Causal Agent of Maize Common Rust.</title>
        <authorList>
            <person name="Rochi L."/>
            <person name="Burguener G."/>
            <person name="Darino M."/>
            <person name="Turjanski A."/>
            <person name="Kreff E."/>
            <person name="Dieguez M.J."/>
            <person name="Sacco F."/>
        </authorList>
    </citation>
    <scope>NUCLEOTIDE SEQUENCE [LARGE SCALE GENOMIC DNA]</scope>
    <source>
        <strain evidence="1 2">RO10H11247</strain>
    </source>
</reference>
<evidence type="ECO:0000313" key="2">
    <source>
        <dbReference type="Proteomes" id="UP000037035"/>
    </source>
</evidence>
<sequence length="498" mass="56552">MASYLAAILILHRPNLCQHLYPHSLLQSLATPQTLHKRMLNLGKQGGSGGRVSFKVVDQGAEILRKPQRVNFAPGNSLKEYDPDTVVEGPNIKKAEAAVTRPEDRKLSNTVAKLMEFLRRPRSMKPFNSKKYYKSHIIGPGPFDIPIMQERNLLHPLVGMENRDRVVDNFIKEFKMTSTRIEPKAGPEGTLNFLKNKSFKQPSTNVLKNHQQIEKQLRTTLEKDGAEQIQKMTRMIQQVLGESTSTGASAIPNLVKKISAYKSKMLLRDQTKIISYLPEDQRYLTRLIGFFGPKNVLVPVVDEAIQRGHFTREAKWFSKRPNDFIPQLENIQKELGKLVGYNQELELGAARGAPDPKIMATINKLESRLIADLGGRDQLKYALKDIESWDIHKGLMQEMNNPKSTHSLLLQLIEPWGYLRQYKKIPLKQQPYKEFGVIHTTEKANLKLLDTKAAPFALNLIQAQLDTAAKLRRVEQNINDVLTEEALMALTNSLKAQK</sequence>
<dbReference type="AlphaFoldDB" id="A0A0L6VG11"/>
<dbReference type="Proteomes" id="UP000037035">
    <property type="component" value="Unassembled WGS sequence"/>
</dbReference>
<dbReference type="VEuPathDB" id="FungiDB:VP01_167g7"/>
<name>A0A0L6VG11_9BASI</name>
<organism evidence="1 2">
    <name type="scientific">Puccinia sorghi</name>
    <dbReference type="NCBI Taxonomy" id="27349"/>
    <lineage>
        <taxon>Eukaryota</taxon>
        <taxon>Fungi</taxon>
        <taxon>Dikarya</taxon>
        <taxon>Basidiomycota</taxon>
        <taxon>Pucciniomycotina</taxon>
        <taxon>Pucciniomycetes</taxon>
        <taxon>Pucciniales</taxon>
        <taxon>Pucciniaceae</taxon>
        <taxon>Puccinia</taxon>
    </lineage>
</organism>
<gene>
    <name evidence="1" type="ORF">VP01_167g7</name>
</gene>
<proteinExistence type="predicted"/>
<protein>
    <submittedName>
        <fullName evidence="1">Uncharacterized protein</fullName>
    </submittedName>
</protein>
<evidence type="ECO:0000313" key="1">
    <source>
        <dbReference type="EMBL" id="KNZ59693.1"/>
    </source>
</evidence>
<dbReference type="EMBL" id="LAVV01006481">
    <property type="protein sequence ID" value="KNZ59693.1"/>
    <property type="molecule type" value="Genomic_DNA"/>
</dbReference>